<evidence type="ECO:0000313" key="1">
    <source>
        <dbReference type="EMBL" id="KAK3784128.1"/>
    </source>
</evidence>
<name>A0AAE1AAR9_9GAST</name>
<dbReference type="EMBL" id="JAWDGP010002306">
    <property type="protein sequence ID" value="KAK3784128.1"/>
    <property type="molecule type" value="Genomic_DNA"/>
</dbReference>
<sequence>MAESGSRRLVGDKTSDWLARRKSSAGHAQLASWRAKELKLLCTRSLTLPCSVEAVVYKTLTLPCSVEAVVYKILDSTAPDIHIHTIPDSTSVPNPSRRVSDPLMCVLFVGPAYRVSYSIVMPSSVSVAYSNDALRALAFPVSVSLVPSVST</sequence>
<reference evidence="1" key="1">
    <citation type="journal article" date="2023" name="G3 (Bethesda)">
        <title>A reference genome for the long-term kleptoplast-retaining sea slug Elysia crispata morphotype clarki.</title>
        <authorList>
            <person name="Eastman K.E."/>
            <person name="Pendleton A.L."/>
            <person name="Shaikh M.A."/>
            <person name="Suttiyut T."/>
            <person name="Ogas R."/>
            <person name="Tomko P."/>
            <person name="Gavelis G."/>
            <person name="Widhalm J.R."/>
            <person name="Wisecaver J.H."/>
        </authorList>
    </citation>
    <scope>NUCLEOTIDE SEQUENCE</scope>
    <source>
        <strain evidence="1">ECLA1</strain>
    </source>
</reference>
<keyword evidence="2" id="KW-1185">Reference proteome</keyword>
<comment type="caution">
    <text evidence="1">The sequence shown here is derived from an EMBL/GenBank/DDBJ whole genome shotgun (WGS) entry which is preliminary data.</text>
</comment>
<evidence type="ECO:0000313" key="2">
    <source>
        <dbReference type="Proteomes" id="UP001283361"/>
    </source>
</evidence>
<proteinExistence type="predicted"/>
<dbReference type="Proteomes" id="UP001283361">
    <property type="component" value="Unassembled WGS sequence"/>
</dbReference>
<dbReference type="AlphaFoldDB" id="A0AAE1AAR9"/>
<gene>
    <name evidence="1" type="ORF">RRG08_030919</name>
</gene>
<organism evidence="1 2">
    <name type="scientific">Elysia crispata</name>
    <name type="common">lettuce slug</name>
    <dbReference type="NCBI Taxonomy" id="231223"/>
    <lineage>
        <taxon>Eukaryota</taxon>
        <taxon>Metazoa</taxon>
        <taxon>Spiralia</taxon>
        <taxon>Lophotrochozoa</taxon>
        <taxon>Mollusca</taxon>
        <taxon>Gastropoda</taxon>
        <taxon>Heterobranchia</taxon>
        <taxon>Euthyneura</taxon>
        <taxon>Panpulmonata</taxon>
        <taxon>Sacoglossa</taxon>
        <taxon>Placobranchoidea</taxon>
        <taxon>Plakobranchidae</taxon>
        <taxon>Elysia</taxon>
    </lineage>
</organism>
<protein>
    <submittedName>
        <fullName evidence="1">Uncharacterized protein</fullName>
    </submittedName>
</protein>
<accession>A0AAE1AAR9</accession>